<name>A0A5B7GYN6_PORTR</name>
<protein>
    <submittedName>
        <fullName evidence="1">Uncharacterized protein</fullName>
    </submittedName>
</protein>
<dbReference type="Proteomes" id="UP000324222">
    <property type="component" value="Unassembled WGS sequence"/>
</dbReference>
<proteinExistence type="predicted"/>
<accession>A0A5B7GYN6</accession>
<keyword evidence="2" id="KW-1185">Reference proteome</keyword>
<evidence type="ECO:0000313" key="2">
    <source>
        <dbReference type="Proteomes" id="UP000324222"/>
    </source>
</evidence>
<sequence length="64" mass="7011">MARESSLPSEQLSPTPLSFLPWSGRHLEIATAQISPMSGWITVAVCYNQGLSSSLTFNSSHHHE</sequence>
<dbReference type="AlphaFoldDB" id="A0A5B7GYN6"/>
<comment type="caution">
    <text evidence="1">The sequence shown here is derived from an EMBL/GenBank/DDBJ whole genome shotgun (WGS) entry which is preliminary data.</text>
</comment>
<gene>
    <name evidence="1" type="ORF">E2C01_056785</name>
</gene>
<reference evidence="1 2" key="1">
    <citation type="submission" date="2019-05" db="EMBL/GenBank/DDBJ databases">
        <title>Another draft genome of Portunus trituberculatus and its Hox gene families provides insights of decapod evolution.</title>
        <authorList>
            <person name="Jeong J.-H."/>
            <person name="Song I."/>
            <person name="Kim S."/>
            <person name="Choi T."/>
            <person name="Kim D."/>
            <person name="Ryu S."/>
            <person name="Kim W."/>
        </authorList>
    </citation>
    <scope>NUCLEOTIDE SEQUENCE [LARGE SCALE GENOMIC DNA]</scope>
    <source>
        <tissue evidence="1">Muscle</tissue>
    </source>
</reference>
<organism evidence="1 2">
    <name type="scientific">Portunus trituberculatus</name>
    <name type="common">Swimming crab</name>
    <name type="synonym">Neptunus trituberculatus</name>
    <dbReference type="NCBI Taxonomy" id="210409"/>
    <lineage>
        <taxon>Eukaryota</taxon>
        <taxon>Metazoa</taxon>
        <taxon>Ecdysozoa</taxon>
        <taxon>Arthropoda</taxon>
        <taxon>Crustacea</taxon>
        <taxon>Multicrustacea</taxon>
        <taxon>Malacostraca</taxon>
        <taxon>Eumalacostraca</taxon>
        <taxon>Eucarida</taxon>
        <taxon>Decapoda</taxon>
        <taxon>Pleocyemata</taxon>
        <taxon>Brachyura</taxon>
        <taxon>Eubrachyura</taxon>
        <taxon>Portunoidea</taxon>
        <taxon>Portunidae</taxon>
        <taxon>Portuninae</taxon>
        <taxon>Portunus</taxon>
    </lineage>
</organism>
<evidence type="ECO:0000313" key="1">
    <source>
        <dbReference type="EMBL" id="MPC62696.1"/>
    </source>
</evidence>
<dbReference type="EMBL" id="VSRR010019962">
    <property type="protein sequence ID" value="MPC62696.1"/>
    <property type="molecule type" value="Genomic_DNA"/>
</dbReference>